<dbReference type="RefSeq" id="WP_117142307.1">
    <property type="nucleotide sequence ID" value="NZ_CAKXKJ010000001.1"/>
</dbReference>
<gene>
    <name evidence="2" type="ORF">DV520_07335</name>
</gene>
<keyword evidence="3" id="KW-1185">Reference proteome</keyword>
<protein>
    <submittedName>
        <fullName evidence="2">RNHCP domain-containing protein</fullName>
    </submittedName>
</protein>
<dbReference type="GeneID" id="97995540"/>
<sequence>MNRENKRKTFEKGYYKTHRCNDTFSCRVCDRLVFPTPTGGDHRNHCPNCLSSLHVDQEPGDRAADCGGIMDPIGVWVRKKEEWAVIHRCRRCGKLSSNRVAGDDNPMKLMSIALKPLSLPPFPLERIEQLTDAMGGSGSLGIGGRTP</sequence>
<evidence type="ECO:0000313" key="2">
    <source>
        <dbReference type="EMBL" id="RFT06429.1"/>
    </source>
</evidence>
<dbReference type="AlphaFoldDB" id="A0A3E2B334"/>
<accession>A0A3E2B334</accession>
<proteinExistence type="predicted"/>
<comment type="caution">
    <text evidence="2">The sequence shown here is derived from an EMBL/GenBank/DDBJ whole genome shotgun (WGS) entry which is preliminary data.</text>
</comment>
<organism evidence="2 3">
    <name type="scientific">Evtepia gabavorous</name>
    <dbReference type="NCBI Taxonomy" id="2211183"/>
    <lineage>
        <taxon>Bacteria</taxon>
        <taxon>Bacillati</taxon>
        <taxon>Bacillota</taxon>
        <taxon>Clostridia</taxon>
        <taxon>Eubacteriales</taxon>
        <taxon>Evtepia</taxon>
    </lineage>
</organism>
<evidence type="ECO:0000259" key="1">
    <source>
        <dbReference type="Pfam" id="PF12647"/>
    </source>
</evidence>
<reference evidence="2 3" key="1">
    <citation type="submission" date="2018-07" db="EMBL/GenBank/DDBJ databases">
        <title>GABA Modulating Bacteria of the Human Gut Microbiota.</title>
        <authorList>
            <person name="Strandwitz P."/>
            <person name="Kim K.H."/>
            <person name="Terekhova D."/>
            <person name="Liu J.K."/>
            <person name="Sharma A."/>
            <person name="Levering J."/>
            <person name="Mcdonald D."/>
            <person name="Dietrich D."/>
            <person name="Ramadhar T.R."/>
            <person name="Lekbua A."/>
            <person name="Mroue N."/>
            <person name="Liston C."/>
            <person name="Stewart E.J."/>
            <person name="Dubin M.J."/>
            <person name="Zengler K."/>
            <person name="Knight R."/>
            <person name="Gilbert J.A."/>
            <person name="Clardy J."/>
            <person name="Lewis K."/>
        </authorList>
    </citation>
    <scope>NUCLEOTIDE SEQUENCE [LARGE SCALE GENOMIC DNA]</scope>
    <source>
        <strain evidence="2 3">KLE1738</strain>
    </source>
</reference>
<feature type="domain" description="RNHCP" evidence="1">
    <location>
        <begin position="22"/>
        <end position="110"/>
    </location>
</feature>
<dbReference type="EMBL" id="QQRQ01000010">
    <property type="protein sequence ID" value="RFT06429.1"/>
    <property type="molecule type" value="Genomic_DNA"/>
</dbReference>
<dbReference type="Proteomes" id="UP000260649">
    <property type="component" value="Unassembled WGS sequence"/>
</dbReference>
<dbReference type="Pfam" id="PF12647">
    <property type="entry name" value="RNHCP"/>
    <property type="match status" value="1"/>
</dbReference>
<evidence type="ECO:0000313" key="3">
    <source>
        <dbReference type="Proteomes" id="UP000260649"/>
    </source>
</evidence>
<name>A0A3E2B334_9FIRM</name>
<dbReference type="InterPro" id="IPR024439">
    <property type="entry name" value="RNHCP"/>
</dbReference>
<dbReference type="OrthoDB" id="9809485at2"/>